<organism evidence="3 4">
    <name type="scientific">Diplodia intermedia</name>
    <dbReference type="NCBI Taxonomy" id="856260"/>
    <lineage>
        <taxon>Eukaryota</taxon>
        <taxon>Fungi</taxon>
        <taxon>Dikarya</taxon>
        <taxon>Ascomycota</taxon>
        <taxon>Pezizomycotina</taxon>
        <taxon>Dothideomycetes</taxon>
        <taxon>Dothideomycetes incertae sedis</taxon>
        <taxon>Botryosphaeriales</taxon>
        <taxon>Botryosphaeriaceae</taxon>
        <taxon>Diplodia</taxon>
    </lineage>
</organism>
<dbReference type="SUPFAM" id="SSF58113">
    <property type="entry name" value="Apolipoprotein A-I"/>
    <property type="match status" value="1"/>
</dbReference>
<reference evidence="3 4" key="1">
    <citation type="journal article" date="2023" name="Plant Dis.">
        <title>First Report of Diplodia intermedia Causing Canker and Dieback Diseases on Apple Trees in Canada.</title>
        <authorList>
            <person name="Ellouze W."/>
            <person name="Ilyukhin E."/>
            <person name="Sulman M."/>
            <person name="Ali S."/>
        </authorList>
    </citation>
    <scope>NUCLEOTIDE SEQUENCE [LARGE SCALE GENOMIC DNA]</scope>
    <source>
        <strain evidence="3 4">M45-28</strain>
    </source>
</reference>
<feature type="coiled-coil region" evidence="1">
    <location>
        <begin position="59"/>
        <end position="94"/>
    </location>
</feature>
<proteinExistence type="predicted"/>
<evidence type="ECO:0000256" key="2">
    <source>
        <dbReference type="SAM" id="MobiDB-lite"/>
    </source>
</evidence>
<protein>
    <submittedName>
        <fullName evidence="3">Uncharacterized protein</fullName>
    </submittedName>
</protein>
<feature type="region of interest" description="Disordered" evidence="2">
    <location>
        <begin position="139"/>
        <end position="159"/>
    </location>
</feature>
<name>A0ABR3TY23_9PEZI</name>
<evidence type="ECO:0000256" key="1">
    <source>
        <dbReference type="SAM" id="Coils"/>
    </source>
</evidence>
<feature type="compositionally biased region" description="Polar residues" evidence="2">
    <location>
        <begin position="141"/>
        <end position="150"/>
    </location>
</feature>
<comment type="caution">
    <text evidence="3">The sequence shown here is derived from an EMBL/GenBank/DDBJ whole genome shotgun (WGS) entry which is preliminary data.</text>
</comment>
<gene>
    <name evidence="3" type="ORF">SLS58_002918</name>
</gene>
<keyword evidence="1" id="KW-0175">Coiled coil</keyword>
<dbReference type="EMBL" id="JAKEKT020000013">
    <property type="protein sequence ID" value="KAL1647147.1"/>
    <property type="molecule type" value="Genomic_DNA"/>
</dbReference>
<evidence type="ECO:0000313" key="3">
    <source>
        <dbReference type="EMBL" id="KAL1647147.1"/>
    </source>
</evidence>
<keyword evidence="4" id="KW-1185">Reference proteome</keyword>
<sequence>MSSASSKLADMPPIRKTLVNRVIFVQRQLEVVKEALDTASDHTLAQSHDTIMTATANLAVQMREDMDALRAEVKNDTRAEIETLRAELVAIRDTVRAELDASRTQTSTNKDETRAEMHTLVDAAKAEIRAEMRTLIDGSEAESQADTTAIETDEQRESVRQDAVDYNNQARLANKRPFWFGGEFTPLHSLEDNEEIPNFPADTHAVGSLTRDELDGLLASLEVVVPSSTSVENTRYSLLCAICETEGAFTPSPSISV</sequence>
<accession>A0ABR3TY23</accession>
<dbReference type="Proteomes" id="UP001521184">
    <property type="component" value="Unassembled WGS sequence"/>
</dbReference>
<evidence type="ECO:0000313" key="4">
    <source>
        <dbReference type="Proteomes" id="UP001521184"/>
    </source>
</evidence>